<sequence length="314" mass="35316">MTPDLKSLDIKTDWKCVYMSSFLAFVTTVQSNLFFSSLSPYLVKIDDQATQSFFGYVIASYSIGQFFGVPIFGYLSNRIKQFKVPLIACIVFTLIGNLLHIGLELSSQNRRYLLLIARISTGFGAGVSSLVFAYIAIVSSNADRPRAIAMVTLANSMGFILGPLFQAIFSIFDYPGHALFGIFHLNLYTIPAYIALAINSMAIFVIQYWFCDKKTLDEKEILCCDSSSESSVTSSSIHSNYKPDKIAIFVMNFTRFCQLFVHAHIETISTNFTMIMFGWTSQEAVRNVALYQLFHGVLSMIFNLVYISCHLDRL</sequence>
<protein>
    <submittedName>
        <fullName evidence="2">MFS domain-containing protein</fullName>
    </submittedName>
</protein>
<evidence type="ECO:0000313" key="2">
    <source>
        <dbReference type="WBParaSite" id="RSKR_0000020800.1"/>
    </source>
</evidence>
<organism evidence="1 2">
    <name type="scientific">Rhabditophanes sp. KR3021</name>
    <dbReference type="NCBI Taxonomy" id="114890"/>
    <lineage>
        <taxon>Eukaryota</taxon>
        <taxon>Metazoa</taxon>
        <taxon>Ecdysozoa</taxon>
        <taxon>Nematoda</taxon>
        <taxon>Chromadorea</taxon>
        <taxon>Rhabditida</taxon>
        <taxon>Tylenchina</taxon>
        <taxon>Panagrolaimomorpha</taxon>
        <taxon>Strongyloidoidea</taxon>
        <taxon>Alloionematidae</taxon>
        <taxon>Rhabditophanes</taxon>
    </lineage>
</organism>
<name>A0AC35TG75_9BILA</name>
<dbReference type="Proteomes" id="UP000095286">
    <property type="component" value="Unplaced"/>
</dbReference>
<accession>A0AC35TG75</accession>
<dbReference type="WBParaSite" id="RSKR_0000020800.1">
    <property type="protein sequence ID" value="RSKR_0000020800.1"/>
    <property type="gene ID" value="RSKR_0000020800"/>
</dbReference>
<reference evidence="2" key="1">
    <citation type="submission" date="2016-11" db="UniProtKB">
        <authorList>
            <consortium name="WormBaseParasite"/>
        </authorList>
    </citation>
    <scope>IDENTIFICATION</scope>
    <source>
        <strain evidence="2">KR3021</strain>
    </source>
</reference>
<proteinExistence type="predicted"/>
<evidence type="ECO:0000313" key="1">
    <source>
        <dbReference type="Proteomes" id="UP000095286"/>
    </source>
</evidence>